<comment type="caution">
    <text evidence="1">The sequence shown here is derived from an EMBL/GenBank/DDBJ whole genome shotgun (WGS) entry which is preliminary data.</text>
</comment>
<protein>
    <submittedName>
        <fullName evidence="1">Uncharacterized protein</fullName>
    </submittedName>
</protein>
<reference evidence="1" key="2">
    <citation type="submission" date="2023-05" db="EMBL/GenBank/DDBJ databases">
        <authorList>
            <person name="Fouks B."/>
        </authorList>
    </citation>
    <scope>NUCLEOTIDE SEQUENCE</scope>
    <source>
        <strain evidence="1">Stay&amp;Tobe</strain>
        <tissue evidence="1">Testes</tissue>
    </source>
</reference>
<reference evidence="1" key="1">
    <citation type="journal article" date="2023" name="IScience">
        <title>Live-bearing cockroach genome reveals convergent evolutionary mechanisms linked to viviparity in insects and beyond.</title>
        <authorList>
            <person name="Fouks B."/>
            <person name="Harrison M.C."/>
            <person name="Mikhailova A.A."/>
            <person name="Marchal E."/>
            <person name="English S."/>
            <person name="Carruthers M."/>
            <person name="Jennings E.C."/>
            <person name="Chiamaka E.L."/>
            <person name="Frigard R.A."/>
            <person name="Pippel M."/>
            <person name="Attardo G.M."/>
            <person name="Benoit J.B."/>
            <person name="Bornberg-Bauer E."/>
            <person name="Tobe S.S."/>
        </authorList>
    </citation>
    <scope>NUCLEOTIDE SEQUENCE</scope>
    <source>
        <strain evidence="1">Stay&amp;Tobe</strain>
    </source>
</reference>
<keyword evidence="2" id="KW-1185">Reference proteome</keyword>
<name>A0AAD8EEP3_DIPPU</name>
<evidence type="ECO:0000313" key="1">
    <source>
        <dbReference type="EMBL" id="KAJ9587321.1"/>
    </source>
</evidence>
<dbReference type="AlphaFoldDB" id="A0AAD8EEP3"/>
<gene>
    <name evidence="1" type="ORF">L9F63_019148</name>
</gene>
<feature type="non-terminal residue" evidence="1">
    <location>
        <position position="1"/>
    </location>
</feature>
<proteinExistence type="predicted"/>
<sequence length="177" mass="20181">LRGFDHWPTIATTIIFDYVRGIELCDIVFIVMNLEPFYKQRKTFPLILREKYILSIDGITYKGLQEVFVGIQSCVKRGLNRWTTVACAPSLLHSSSFSRKSTLNIPQTEFIYWNRRCPFPNVLHLLTFVSEIPEELSFSELISIVSSLWSTGVMSFFGGFLLTSIGGPMNLSLDQTV</sequence>
<dbReference type="Proteomes" id="UP001233999">
    <property type="component" value="Unassembled WGS sequence"/>
</dbReference>
<dbReference type="EMBL" id="JASPKZ010006452">
    <property type="protein sequence ID" value="KAJ9587321.1"/>
    <property type="molecule type" value="Genomic_DNA"/>
</dbReference>
<feature type="non-terminal residue" evidence="1">
    <location>
        <position position="177"/>
    </location>
</feature>
<evidence type="ECO:0000313" key="2">
    <source>
        <dbReference type="Proteomes" id="UP001233999"/>
    </source>
</evidence>
<organism evidence="1 2">
    <name type="scientific">Diploptera punctata</name>
    <name type="common">Pacific beetle cockroach</name>
    <dbReference type="NCBI Taxonomy" id="6984"/>
    <lineage>
        <taxon>Eukaryota</taxon>
        <taxon>Metazoa</taxon>
        <taxon>Ecdysozoa</taxon>
        <taxon>Arthropoda</taxon>
        <taxon>Hexapoda</taxon>
        <taxon>Insecta</taxon>
        <taxon>Pterygota</taxon>
        <taxon>Neoptera</taxon>
        <taxon>Polyneoptera</taxon>
        <taxon>Dictyoptera</taxon>
        <taxon>Blattodea</taxon>
        <taxon>Blaberoidea</taxon>
        <taxon>Blaberidae</taxon>
        <taxon>Diplopterinae</taxon>
        <taxon>Diploptera</taxon>
    </lineage>
</organism>
<accession>A0AAD8EEP3</accession>